<protein>
    <recommendedName>
        <fullName evidence="9">Glycosyltransferase 2-like domain-containing protein</fullName>
    </recommendedName>
</protein>
<proteinExistence type="inferred from homology"/>
<feature type="domain" description="Galactosyltransferase C-terminal" evidence="6">
    <location>
        <begin position="422"/>
        <end position="461"/>
    </location>
</feature>
<dbReference type="Gene3D" id="3.90.550.10">
    <property type="entry name" value="Spore Coat Polysaccharide Biosynthesis Protein SpsA, Chain A"/>
    <property type="match status" value="1"/>
</dbReference>
<dbReference type="PANTHER" id="PTHR43179">
    <property type="entry name" value="RHAMNOSYLTRANSFERASE WBBL"/>
    <property type="match status" value="1"/>
</dbReference>
<evidence type="ECO:0000259" key="6">
    <source>
        <dbReference type="Pfam" id="PF02709"/>
    </source>
</evidence>
<evidence type="ECO:0000256" key="4">
    <source>
        <dbReference type="SAM" id="MobiDB-lite"/>
    </source>
</evidence>
<evidence type="ECO:0000259" key="5">
    <source>
        <dbReference type="Pfam" id="PF00535"/>
    </source>
</evidence>
<dbReference type="RefSeq" id="WP_154717122.1">
    <property type="nucleotide sequence ID" value="NZ_LT837803.1"/>
</dbReference>
<keyword evidence="3" id="KW-0808">Transferase</keyword>
<gene>
    <name evidence="7" type="ORF">SDENCHOL_20645</name>
</gene>
<dbReference type="InterPro" id="IPR027791">
    <property type="entry name" value="Galactosyl_T_C"/>
</dbReference>
<feature type="region of interest" description="Disordered" evidence="4">
    <location>
        <begin position="261"/>
        <end position="297"/>
    </location>
</feature>
<dbReference type="Proteomes" id="UP000242886">
    <property type="component" value="Chromosome SDENCHOL"/>
</dbReference>
<evidence type="ECO:0000256" key="3">
    <source>
        <dbReference type="ARBA" id="ARBA00022679"/>
    </source>
</evidence>
<keyword evidence="8" id="KW-1185">Reference proteome</keyword>
<dbReference type="EMBL" id="LT837803">
    <property type="protein sequence ID" value="SMB28503.1"/>
    <property type="molecule type" value="Genomic_DNA"/>
</dbReference>
<feature type="domain" description="Glycosyltransferase 2-like" evidence="5">
    <location>
        <begin position="305"/>
        <end position="411"/>
    </location>
</feature>
<evidence type="ECO:0000256" key="2">
    <source>
        <dbReference type="ARBA" id="ARBA00022676"/>
    </source>
</evidence>
<dbReference type="Pfam" id="PF02709">
    <property type="entry name" value="Glyco_transf_7C"/>
    <property type="match status" value="1"/>
</dbReference>
<reference evidence="7" key="1">
    <citation type="submission" date="2017-03" db="EMBL/GenBank/DDBJ databases">
        <authorList>
            <consortium name="AG Boll"/>
        </authorList>
    </citation>
    <scope>NUCLEOTIDE SEQUENCE [LARGE SCALE GENOMIC DNA]</scope>
    <source>
        <strain evidence="7">Chol</strain>
    </source>
</reference>
<sequence length="573" mass="63618">MKTIVLQSYRTHGIPGWIATCLRSVADWARQSGFDHALIGDEFFDYAPAWARERCGAQIFPVTDLARLYLIRDYLGRGYDRAIWLDADVIVFAPHLLKVDTASGYAFSHEVMLGKAPDGSVRLSAPSINNAAMVFEAGNPMLEFYRFATEAVLRHAPPGKIERTTVGPRFLVALNGAMPIERLTSVGLFTPKLMADIAQGGHTLCAIYARQFGFPMGAANLCHFTRHLADDAGRQQMDRIFEQAISQLLTTQGEILNRHLQHASRAADPASPPSNANDGSGAEPPEPGVPAATARPATFTPPRFSIITTCKGRLHDLKKTLPEFLKQACTEVIVVDYDCPDGTAEYVSRTHPSVRLVKITHQARFNVAHARNLGAAQAKGEYLAFLDADVVIAEDFAARIERRMKARTFALFGPQGKNSVRGSCVVDRESFATIGGYDELLSGYEGEDLELYARLRLIGCRQLTLGADMILDVIEQDTEERERFRAPDLKRQFLRGQLYSSAKEMVMAVEGAPVLPAGLKEKLLAEVDRNLEAVYKGEKDFLLEVNLPDKYKRGFLKEWEFSRSITVKARRRP</sequence>
<dbReference type="InterPro" id="IPR001173">
    <property type="entry name" value="Glyco_trans_2-like"/>
</dbReference>
<accession>A0A7Z7HRX9</accession>
<evidence type="ECO:0000256" key="1">
    <source>
        <dbReference type="ARBA" id="ARBA00006739"/>
    </source>
</evidence>
<dbReference type="GO" id="GO:0016757">
    <property type="term" value="F:glycosyltransferase activity"/>
    <property type="evidence" value="ECO:0007669"/>
    <property type="project" value="UniProtKB-KW"/>
</dbReference>
<keyword evidence="2" id="KW-0328">Glycosyltransferase</keyword>
<comment type="similarity">
    <text evidence="1">Belongs to the glycosyltransferase 2 family.</text>
</comment>
<dbReference type="Pfam" id="PF00535">
    <property type="entry name" value="Glycos_transf_2"/>
    <property type="match status" value="1"/>
</dbReference>
<name>A0A7Z7HRX9_9PROT</name>
<evidence type="ECO:0000313" key="8">
    <source>
        <dbReference type="Proteomes" id="UP000242886"/>
    </source>
</evidence>
<feature type="compositionally biased region" description="Low complexity" evidence="4">
    <location>
        <begin position="263"/>
        <end position="297"/>
    </location>
</feature>
<evidence type="ECO:0000313" key="7">
    <source>
        <dbReference type="EMBL" id="SMB28503.1"/>
    </source>
</evidence>
<dbReference type="AlphaFoldDB" id="A0A7Z7HRX9"/>
<evidence type="ECO:0008006" key="9">
    <source>
        <dbReference type="Google" id="ProtNLM"/>
    </source>
</evidence>
<dbReference type="SUPFAM" id="SSF53448">
    <property type="entry name" value="Nucleotide-diphospho-sugar transferases"/>
    <property type="match status" value="1"/>
</dbReference>
<organism evidence="7 8">
    <name type="scientific">Sterolibacterium denitrificans</name>
    <dbReference type="NCBI Taxonomy" id="157592"/>
    <lineage>
        <taxon>Bacteria</taxon>
        <taxon>Pseudomonadati</taxon>
        <taxon>Pseudomonadota</taxon>
        <taxon>Betaproteobacteria</taxon>
        <taxon>Nitrosomonadales</taxon>
        <taxon>Sterolibacteriaceae</taxon>
        <taxon>Sterolibacterium</taxon>
    </lineage>
</organism>
<dbReference type="PANTHER" id="PTHR43179:SF12">
    <property type="entry name" value="GALACTOFURANOSYLTRANSFERASE GLFT2"/>
    <property type="match status" value="1"/>
</dbReference>
<dbReference type="InterPro" id="IPR029044">
    <property type="entry name" value="Nucleotide-diphossugar_trans"/>
</dbReference>